<evidence type="ECO:0000313" key="1">
    <source>
        <dbReference type="EMBL" id="GIE70743.1"/>
    </source>
</evidence>
<sequence length="325" mass="34863">MAVEPIAAQHAERQVALARRTATELGRLWRLIDRGNIAASWGALLPQVMSVLSTSQATAAASAGVYVDDVLEAQGVTAAAAGRIRPGAFAAIASDGRPLATLLLDPAISTLQLIKQGVPVAQAVKSGAFRLDLITRTQVADAGRTAVGTAIAARPQVTGYVRMIVGATCSRCIILAGRRYEWNRGFKRHPRCDCRHVPVAEDVPDDVSTSPRAYFDSLSRVEQDKAFTKAGAEAIREGADMVRVVNARRGMETAGTTITRVRSDGLVVNERIRRQATTQIGGRDVFTTTEAAGRRPRLMPEAIFAAADGDRKLAIRLLKQHGYIT</sequence>
<keyword evidence="2" id="KW-1185">Reference proteome</keyword>
<dbReference type="InterPro" id="IPR057369">
    <property type="entry name" value="VG15"/>
</dbReference>
<comment type="caution">
    <text evidence="1">The sequence shown here is derived from an EMBL/GenBank/DDBJ whole genome shotgun (WGS) entry which is preliminary data.</text>
</comment>
<dbReference type="EMBL" id="BOMS01000110">
    <property type="protein sequence ID" value="GIE70743.1"/>
    <property type="molecule type" value="Genomic_DNA"/>
</dbReference>
<dbReference type="Proteomes" id="UP000624709">
    <property type="component" value="Unassembled WGS sequence"/>
</dbReference>
<name>A0ABQ4BJ97_9ACTN</name>
<protein>
    <recommendedName>
        <fullName evidence="3">Capsid maturation protease</fullName>
    </recommendedName>
</protein>
<gene>
    <name evidence="1" type="ORF">Apa02nite_068510</name>
</gene>
<evidence type="ECO:0000313" key="2">
    <source>
        <dbReference type="Proteomes" id="UP000624709"/>
    </source>
</evidence>
<organism evidence="1 2">
    <name type="scientific">Actinoplanes palleronii</name>
    <dbReference type="NCBI Taxonomy" id="113570"/>
    <lineage>
        <taxon>Bacteria</taxon>
        <taxon>Bacillati</taxon>
        <taxon>Actinomycetota</taxon>
        <taxon>Actinomycetes</taxon>
        <taxon>Micromonosporales</taxon>
        <taxon>Micromonosporaceae</taxon>
        <taxon>Actinoplanes</taxon>
    </lineage>
</organism>
<evidence type="ECO:0008006" key="3">
    <source>
        <dbReference type="Google" id="ProtNLM"/>
    </source>
</evidence>
<dbReference type="RefSeq" id="WP_203828743.1">
    <property type="nucleotide sequence ID" value="NZ_BAAATY010000018.1"/>
</dbReference>
<reference evidence="1 2" key="1">
    <citation type="submission" date="2021-01" db="EMBL/GenBank/DDBJ databases">
        <title>Whole genome shotgun sequence of Actinoplanes palleronii NBRC 14916.</title>
        <authorList>
            <person name="Komaki H."/>
            <person name="Tamura T."/>
        </authorList>
    </citation>
    <scope>NUCLEOTIDE SEQUENCE [LARGE SCALE GENOMIC DNA]</scope>
    <source>
        <strain evidence="1 2">NBRC 14916</strain>
    </source>
</reference>
<proteinExistence type="predicted"/>
<dbReference type="Pfam" id="PF25310">
    <property type="entry name" value="VG15"/>
    <property type="match status" value="1"/>
</dbReference>
<accession>A0ABQ4BJ97</accession>